<dbReference type="Pfam" id="PF06325">
    <property type="entry name" value="PrmA"/>
    <property type="match status" value="1"/>
</dbReference>
<dbReference type="InterPro" id="IPR036236">
    <property type="entry name" value="Znf_C2H2_sf"/>
</dbReference>
<feature type="compositionally biased region" description="Basic and acidic residues" evidence="14">
    <location>
        <begin position="551"/>
        <end position="564"/>
    </location>
</feature>
<dbReference type="Gene3D" id="3.40.50.150">
    <property type="entry name" value="Vaccinia Virus protein VP39"/>
    <property type="match status" value="1"/>
</dbReference>
<comment type="subcellular location">
    <subcellularLocation>
        <location evidence="1">Cytoplasm</location>
        <location evidence="1">Cytosol</location>
    </subcellularLocation>
</comment>
<dbReference type="Gene3D" id="2.70.160.11">
    <property type="entry name" value="Hnrnp arginine n-methyltransferase1"/>
    <property type="match status" value="1"/>
</dbReference>
<evidence type="ECO:0000259" key="15">
    <source>
        <dbReference type="Pfam" id="PF21137"/>
    </source>
</evidence>
<feature type="coiled-coil region" evidence="13">
    <location>
        <begin position="163"/>
        <end position="190"/>
    </location>
</feature>
<evidence type="ECO:0000256" key="14">
    <source>
        <dbReference type="SAM" id="MobiDB-lite"/>
    </source>
</evidence>
<dbReference type="GO" id="GO:0042054">
    <property type="term" value="F:histone methyltransferase activity"/>
    <property type="evidence" value="ECO:0007669"/>
    <property type="project" value="TreeGrafter"/>
</dbReference>
<proteinExistence type="predicted"/>
<dbReference type="EC" id="2.1.1.319" evidence="2"/>
<evidence type="ECO:0000313" key="18">
    <source>
        <dbReference type="Proteomes" id="UP001295740"/>
    </source>
</evidence>
<name>A0AAI8VTZ3_9PEZI</name>
<feature type="region of interest" description="Disordered" evidence="14">
    <location>
        <begin position="551"/>
        <end position="595"/>
    </location>
</feature>
<comment type="caution">
    <text evidence="17">The sequence shown here is derived from an EMBL/GenBank/DDBJ whole genome shotgun (WGS) entry which is preliminary data.</text>
</comment>
<dbReference type="InterPro" id="IPR049482">
    <property type="entry name" value="ANM3-like_C2H2_Zf"/>
</dbReference>
<dbReference type="InterPro" id="IPR055135">
    <property type="entry name" value="PRMT_dom"/>
</dbReference>
<evidence type="ECO:0000256" key="10">
    <source>
        <dbReference type="ARBA" id="ARBA00047384"/>
    </source>
</evidence>
<dbReference type="AlphaFoldDB" id="A0AAI8VTZ3"/>
<dbReference type="FunFam" id="3.40.50.150:FF:000003">
    <property type="entry name" value="Blast:Protein arginine N-methyltransferase 1"/>
    <property type="match status" value="1"/>
</dbReference>
<comment type="catalytic activity">
    <reaction evidence="10">
        <text>L-arginyl-[protein] + 2 S-adenosyl-L-methionine = N(omega),N(omega)-dimethyl-L-arginyl-[protein] + 2 S-adenosyl-L-homocysteine + 2 H(+)</text>
        <dbReference type="Rhea" id="RHEA:48096"/>
        <dbReference type="Rhea" id="RHEA-COMP:10532"/>
        <dbReference type="Rhea" id="RHEA-COMP:11991"/>
        <dbReference type="ChEBI" id="CHEBI:15378"/>
        <dbReference type="ChEBI" id="CHEBI:29965"/>
        <dbReference type="ChEBI" id="CHEBI:57856"/>
        <dbReference type="ChEBI" id="CHEBI:59789"/>
        <dbReference type="ChEBI" id="CHEBI:61897"/>
        <dbReference type="EC" id="2.1.1.319"/>
    </reaction>
    <physiologicalReaction direction="left-to-right" evidence="10">
        <dbReference type="Rhea" id="RHEA:48097"/>
    </physiologicalReaction>
</comment>
<dbReference type="InterPro" id="IPR025799">
    <property type="entry name" value="Arg_MeTrfase"/>
</dbReference>
<dbReference type="GO" id="GO:0005829">
    <property type="term" value="C:cytosol"/>
    <property type="evidence" value="ECO:0007669"/>
    <property type="project" value="UniProtKB-SubCell"/>
</dbReference>
<keyword evidence="9" id="KW-0862">Zinc</keyword>
<evidence type="ECO:0000256" key="9">
    <source>
        <dbReference type="ARBA" id="ARBA00022833"/>
    </source>
</evidence>
<feature type="compositionally biased region" description="Acidic residues" evidence="14">
    <location>
        <begin position="26"/>
        <end position="49"/>
    </location>
</feature>
<keyword evidence="4 12" id="KW-0489">Methyltransferase</keyword>
<organism evidence="17 18">
    <name type="scientific">Anthostomella pinea</name>
    <dbReference type="NCBI Taxonomy" id="933095"/>
    <lineage>
        <taxon>Eukaryota</taxon>
        <taxon>Fungi</taxon>
        <taxon>Dikarya</taxon>
        <taxon>Ascomycota</taxon>
        <taxon>Pezizomycotina</taxon>
        <taxon>Sordariomycetes</taxon>
        <taxon>Xylariomycetidae</taxon>
        <taxon>Xylariales</taxon>
        <taxon>Xylariaceae</taxon>
        <taxon>Anthostomella</taxon>
    </lineage>
</organism>
<evidence type="ECO:0000259" key="16">
    <source>
        <dbReference type="Pfam" id="PF22528"/>
    </source>
</evidence>
<evidence type="ECO:0000256" key="4">
    <source>
        <dbReference type="ARBA" id="ARBA00022603"/>
    </source>
</evidence>
<dbReference type="Pfam" id="PF21137">
    <property type="entry name" value="ANM3_C2H2_Zf"/>
    <property type="match status" value="1"/>
</dbReference>
<sequence length="621" mass="68391">MASSSTQPAKVPEDNDPLGDSASSAADDDEGWNDVEEDVEEDGDDDDGETQQVISLLDDRVFPDVMSMLVHCREKHGFDFLGVRQHLQLDFHGCVRLVNFIRQRAHEGLPVSEDISSSDLDHEQYLKPVLDDDAVIIGLFDLPELTPPDAQVGGGGGENEALVNDLLKRNSELQEELARVSAQYENYRATVSQTLDERWGDVAEPAESSKAGGAPEKEKAKGMGGEGNGEVKKEDDSKSYWESYAGVDIHETMLKDAVRTDAYRDFIYNNKHLFAGKTVLDIGCGTGILSMFCARAGASKVLAVDASAIIHKARENIYHNNLSSTITCLSGRIEEVTLPVPQVDIIVSEWMGYGLLFEAMLPSVLWARDRYLTPQGLMVPSHTSLWLAPVADPVWVADNGPDFWADVYGFDMRAMSAGIFDDARVLHWPTDKICGTAAAAFKMLDLYTTTAADLQFTAPFSVTLEQGKNEKNKDPVDGFLVWFDTFFSPQAPADRMQGVPLAADAKALEWCLGADGKKDQDRVAFTTGPWGTETHWKQALLLFGLDKEDKDKAAKKGDNDGKADAEDEEKKDEGAEVVEKKEEQGQQEIRGEITFSAPEGNARALDIWAVWNGRSQTWALR</sequence>
<evidence type="ECO:0000256" key="7">
    <source>
        <dbReference type="ARBA" id="ARBA00022723"/>
    </source>
</evidence>
<keyword evidence="18" id="KW-1185">Reference proteome</keyword>
<evidence type="ECO:0000256" key="12">
    <source>
        <dbReference type="PROSITE-ProRule" id="PRU01015"/>
    </source>
</evidence>
<evidence type="ECO:0000256" key="2">
    <source>
        <dbReference type="ARBA" id="ARBA00011925"/>
    </source>
</evidence>
<evidence type="ECO:0000256" key="11">
    <source>
        <dbReference type="ARBA" id="ARBA00049303"/>
    </source>
</evidence>
<dbReference type="GO" id="GO:0035242">
    <property type="term" value="F:protein-arginine omega-N asymmetric methyltransferase activity"/>
    <property type="evidence" value="ECO:0007669"/>
    <property type="project" value="UniProtKB-EC"/>
</dbReference>
<keyword evidence="8" id="KW-0863">Zinc-finger</keyword>
<dbReference type="Proteomes" id="UP001295740">
    <property type="component" value="Unassembled WGS sequence"/>
</dbReference>
<evidence type="ECO:0000256" key="1">
    <source>
        <dbReference type="ARBA" id="ARBA00004514"/>
    </source>
</evidence>
<feature type="domain" description="Protein arginine N-methyltransferase 3-like C2H2 zinc finger" evidence="15">
    <location>
        <begin position="84"/>
        <end position="128"/>
    </location>
</feature>
<dbReference type="PROSITE" id="PS51678">
    <property type="entry name" value="SAM_MT_PRMT"/>
    <property type="match status" value="1"/>
</dbReference>
<dbReference type="PANTHER" id="PTHR11006">
    <property type="entry name" value="PROTEIN ARGININE N-METHYLTRANSFERASE"/>
    <property type="match status" value="1"/>
</dbReference>
<dbReference type="PANTHER" id="PTHR11006:SF116">
    <property type="entry name" value="PROTEIN METHYLTRANSFERASE"/>
    <property type="match status" value="1"/>
</dbReference>
<feature type="compositionally biased region" description="Basic and acidic residues" evidence="14">
    <location>
        <begin position="571"/>
        <end position="584"/>
    </location>
</feature>
<dbReference type="SUPFAM" id="SSF57667">
    <property type="entry name" value="beta-beta-alpha zinc fingers"/>
    <property type="match status" value="1"/>
</dbReference>
<protein>
    <recommendedName>
        <fullName evidence="2">type I protein arginine methyltransferase</fullName>
        <ecNumber evidence="2">2.1.1.319</ecNumber>
    </recommendedName>
</protein>
<dbReference type="GO" id="GO:0005634">
    <property type="term" value="C:nucleus"/>
    <property type="evidence" value="ECO:0007669"/>
    <property type="project" value="TreeGrafter"/>
</dbReference>
<keyword evidence="5 12" id="KW-0808">Transferase</keyword>
<keyword evidence="13" id="KW-0175">Coiled coil</keyword>
<dbReference type="EMBL" id="CAUWAG010000018">
    <property type="protein sequence ID" value="CAJ2511026.1"/>
    <property type="molecule type" value="Genomic_DNA"/>
</dbReference>
<comment type="catalytic activity">
    <reaction evidence="11">
        <text>L-arginyl-[protein] + S-adenosyl-L-methionine = N(omega)-methyl-L-arginyl-[protein] + S-adenosyl-L-homocysteine + H(+)</text>
        <dbReference type="Rhea" id="RHEA:48100"/>
        <dbReference type="Rhea" id="RHEA-COMP:10532"/>
        <dbReference type="Rhea" id="RHEA-COMP:11990"/>
        <dbReference type="ChEBI" id="CHEBI:15378"/>
        <dbReference type="ChEBI" id="CHEBI:29965"/>
        <dbReference type="ChEBI" id="CHEBI:57856"/>
        <dbReference type="ChEBI" id="CHEBI:59789"/>
        <dbReference type="ChEBI" id="CHEBI:65280"/>
    </reaction>
    <physiologicalReaction direction="left-to-right" evidence="11">
        <dbReference type="Rhea" id="RHEA:48101"/>
    </physiologicalReaction>
</comment>
<reference evidence="17" key="1">
    <citation type="submission" date="2023-10" db="EMBL/GenBank/DDBJ databases">
        <authorList>
            <person name="Hackl T."/>
        </authorList>
    </citation>
    <scope>NUCLEOTIDE SEQUENCE</scope>
</reference>
<dbReference type="CDD" id="cd02440">
    <property type="entry name" value="AdoMet_MTases"/>
    <property type="match status" value="1"/>
</dbReference>
<evidence type="ECO:0000256" key="6">
    <source>
        <dbReference type="ARBA" id="ARBA00022691"/>
    </source>
</evidence>
<dbReference type="GO" id="GO:0008270">
    <property type="term" value="F:zinc ion binding"/>
    <property type="evidence" value="ECO:0007669"/>
    <property type="project" value="UniProtKB-KW"/>
</dbReference>
<feature type="domain" description="Protein arginine N-methyltransferase" evidence="16">
    <location>
        <begin position="384"/>
        <end position="490"/>
    </location>
</feature>
<evidence type="ECO:0000256" key="3">
    <source>
        <dbReference type="ARBA" id="ARBA00022490"/>
    </source>
</evidence>
<feature type="region of interest" description="Disordered" evidence="14">
    <location>
        <begin position="202"/>
        <end position="234"/>
    </location>
</feature>
<gene>
    <name evidence="17" type="ORF">KHLLAP_LOCUS11494</name>
</gene>
<dbReference type="Pfam" id="PF22528">
    <property type="entry name" value="PRMT_C"/>
    <property type="match status" value="1"/>
</dbReference>
<dbReference type="GO" id="GO:0032259">
    <property type="term" value="P:methylation"/>
    <property type="evidence" value="ECO:0007669"/>
    <property type="project" value="UniProtKB-KW"/>
</dbReference>
<dbReference type="InterPro" id="IPR029063">
    <property type="entry name" value="SAM-dependent_MTases_sf"/>
</dbReference>
<evidence type="ECO:0000313" key="17">
    <source>
        <dbReference type="EMBL" id="CAJ2511026.1"/>
    </source>
</evidence>
<keyword evidence="3" id="KW-0963">Cytoplasm</keyword>
<evidence type="ECO:0000256" key="13">
    <source>
        <dbReference type="SAM" id="Coils"/>
    </source>
</evidence>
<dbReference type="SUPFAM" id="SSF53335">
    <property type="entry name" value="S-adenosyl-L-methionine-dependent methyltransferases"/>
    <property type="match status" value="1"/>
</dbReference>
<feature type="region of interest" description="Disordered" evidence="14">
    <location>
        <begin position="1"/>
        <end position="49"/>
    </location>
</feature>
<evidence type="ECO:0000256" key="8">
    <source>
        <dbReference type="ARBA" id="ARBA00022771"/>
    </source>
</evidence>
<keyword evidence="7" id="KW-0479">Metal-binding</keyword>
<accession>A0AAI8VTZ3</accession>
<evidence type="ECO:0000256" key="5">
    <source>
        <dbReference type="ARBA" id="ARBA00022679"/>
    </source>
</evidence>
<keyword evidence="6 12" id="KW-0949">S-adenosyl-L-methionine</keyword>